<gene>
    <name evidence="1" type="ORF">PSTG_12229</name>
</gene>
<dbReference type="InterPro" id="IPR052055">
    <property type="entry name" value="Hepadnavirus_pol/RT"/>
</dbReference>
<name>A0A0L0V558_9BASI</name>
<dbReference type="InterPro" id="IPR043502">
    <property type="entry name" value="DNA/RNA_pol_sf"/>
</dbReference>
<dbReference type="AlphaFoldDB" id="A0A0L0V558"/>
<protein>
    <recommendedName>
        <fullName evidence="3">Reverse transcriptase domain-containing protein</fullName>
    </recommendedName>
</protein>
<sequence length="850" mass="96425">MMLNTCNYLSARCTLCAKSHIGTQFHASLEINDLLPQFQDVLDGFVYGFDQGIPEHVVPGMRYFTPENHRSSALARDKIEESIKKELAAGRMFGPFTHDYVEKRFKFFRSNPLGAVVNGDGSVRPINDLSYPRNDSTIRSVNSFVSSDDFETTWDDFQTVSKFFAGEDRPLELALFDWEKAYRQIPTQMDQWRYLLVQDFEGNLLLDTRITFGGVAGCGSFGRPADAWNLIMRNHFRLVNIFRWVDDNLFVRFQGDKVSMEEVVIKSQELGVMTNRSKYSPFGNKQKFIGFIWNGVLKTVRLPDEKIAQRIAQIGVFLDLQQKFSYEQVEILAGRLNHVLYLLPHLKCHLNSLYRWLKSWIYRKARQFAPMDVVLDLKKWLDTLENFEPTRIINWGPPIDVGWVGDASTSFGIGILVGKKWAQFRLFEPGNTPGRIALLETIVVRLGLLMLLKLRDQRNKSLVVWTDNTTTENSINNLRSRDVKTNQEWMKIQDILIANRMHLIARRVVSKDNKADALSRGVRSGQVVRDQVVVALPVDLTPILEQVVFLVASCWNLSTMASISLSTIQDVTSMGKTLKHPSKVDLRVLSGWEQSTLKGHNSAVRKFLRYIRLKKPGFDLPASTEDIYGFCEWAGRGQDGDQEHTISATTLTKYVGSLKAWHMYHNTQFPLVSGKKVNLMMKGSAKLDAEQPKKEKAAVMIHDLLDLVTKLVEGTEEDLAIMDLILVAFWGMGRLGELTRAARGNEQDDCPRMTDVWFSSNEDAATLALRKAKTAAPGAIQYIRLSGLNNILCPVMALKRRYMKKCDMNCSVFGFPSSASWKTLTKYSVTTKTALIWGTTGRSGLSGHSF</sequence>
<evidence type="ECO:0000313" key="2">
    <source>
        <dbReference type="Proteomes" id="UP000054564"/>
    </source>
</evidence>
<dbReference type="SUPFAM" id="SSF56672">
    <property type="entry name" value="DNA/RNA polymerases"/>
    <property type="match status" value="1"/>
</dbReference>
<evidence type="ECO:0008006" key="3">
    <source>
        <dbReference type="Google" id="ProtNLM"/>
    </source>
</evidence>
<reference evidence="2" key="1">
    <citation type="submission" date="2014-03" db="EMBL/GenBank/DDBJ databases">
        <title>The Genome Sequence of Puccinia striiformis f. sp. tritici PST-78.</title>
        <authorList>
            <consortium name="The Broad Institute Genome Sequencing Platform"/>
            <person name="Cuomo C."/>
            <person name="Hulbert S."/>
            <person name="Chen X."/>
            <person name="Walker B."/>
            <person name="Young S.K."/>
            <person name="Zeng Q."/>
            <person name="Gargeya S."/>
            <person name="Fitzgerald M."/>
            <person name="Haas B."/>
            <person name="Abouelleil A."/>
            <person name="Alvarado L."/>
            <person name="Arachchi H.M."/>
            <person name="Berlin A.M."/>
            <person name="Chapman S.B."/>
            <person name="Goldberg J."/>
            <person name="Griggs A."/>
            <person name="Gujja S."/>
            <person name="Hansen M."/>
            <person name="Howarth C."/>
            <person name="Imamovic A."/>
            <person name="Larimer J."/>
            <person name="McCowan C."/>
            <person name="Montmayeur A."/>
            <person name="Murphy C."/>
            <person name="Neiman D."/>
            <person name="Pearson M."/>
            <person name="Priest M."/>
            <person name="Roberts A."/>
            <person name="Saif S."/>
            <person name="Shea T."/>
            <person name="Sisk P."/>
            <person name="Sykes S."/>
            <person name="Wortman J."/>
            <person name="Nusbaum C."/>
            <person name="Birren B."/>
        </authorList>
    </citation>
    <scope>NUCLEOTIDE SEQUENCE [LARGE SCALE GENOMIC DNA]</scope>
    <source>
        <strain evidence="2">race PST-78</strain>
    </source>
</reference>
<dbReference type="EMBL" id="AJIL01000117">
    <property type="protein sequence ID" value="KNE94435.1"/>
    <property type="molecule type" value="Genomic_DNA"/>
</dbReference>
<dbReference type="PANTHER" id="PTHR33050:SF7">
    <property type="entry name" value="RIBONUCLEASE H"/>
    <property type="match status" value="1"/>
</dbReference>
<evidence type="ECO:0000313" key="1">
    <source>
        <dbReference type="EMBL" id="KNE94435.1"/>
    </source>
</evidence>
<dbReference type="SUPFAM" id="SSF47823">
    <property type="entry name" value="lambda integrase-like, N-terminal domain"/>
    <property type="match status" value="1"/>
</dbReference>
<proteinExistence type="predicted"/>
<dbReference type="Proteomes" id="UP000054564">
    <property type="component" value="Unassembled WGS sequence"/>
</dbReference>
<dbReference type="PANTHER" id="PTHR33050">
    <property type="entry name" value="REVERSE TRANSCRIPTASE DOMAIN-CONTAINING PROTEIN"/>
    <property type="match status" value="1"/>
</dbReference>
<comment type="caution">
    <text evidence="1">The sequence shown here is derived from an EMBL/GenBank/DDBJ whole genome shotgun (WGS) entry which is preliminary data.</text>
</comment>
<organism evidence="1 2">
    <name type="scientific">Puccinia striiformis f. sp. tritici PST-78</name>
    <dbReference type="NCBI Taxonomy" id="1165861"/>
    <lineage>
        <taxon>Eukaryota</taxon>
        <taxon>Fungi</taxon>
        <taxon>Dikarya</taxon>
        <taxon>Basidiomycota</taxon>
        <taxon>Pucciniomycotina</taxon>
        <taxon>Pucciniomycetes</taxon>
        <taxon>Pucciniales</taxon>
        <taxon>Pucciniaceae</taxon>
        <taxon>Puccinia</taxon>
    </lineage>
</organism>
<accession>A0A0L0V558</accession>
<dbReference type="STRING" id="1165861.A0A0L0V558"/>
<keyword evidence="2" id="KW-1185">Reference proteome</keyword>